<dbReference type="Pfam" id="PF00990">
    <property type="entry name" value="GGDEF"/>
    <property type="match status" value="1"/>
</dbReference>
<dbReference type="CDD" id="cd17574">
    <property type="entry name" value="REC_OmpR"/>
    <property type="match status" value="1"/>
</dbReference>
<dbReference type="GO" id="GO:0006355">
    <property type="term" value="P:regulation of DNA-templated transcription"/>
    <property type="evidence" value="ECO:0007669"/>
    <property type="project" value="TreeGrafter"/>
</dbReference>
<evidence type="ECO:0000256" key="5">
    <source>
        <dbReference type="ARBA" id="ARBA00023163"/>
    </source>
</evidence>
<evidence type="ECO:0000256" key="3">
    <source>
        <dbReference type="ARBA" id="ARBA00023015"/>
    </source>
</evidence>
<dbReference type="PANTHER" id="PTHR48111:SF1">
    <property type="entry name" value="TWO-COMPONENT RESPONSE REGULATOR ORR33"/>
    <property type="match status" value="1"/>
</dbReference>
<dbReference type="PANTHER" id="PTHR48111">
    <property type="entry name" value="REGULATOR OF RPOS"/>
    <property type="match status" value="1"/>
</dbReference>
<accession>A0A2W5TKM2</accession>
<dbReference type="Gene3D" id="3.30.70.270">
    <property type="match status" value="1"/>
</dbReference>
<dbReference type="PROSITE" id="PS50887">
    <property type="entry name" value="GGDEF"/>
    <property type="match status" value="1"/>
</dbReference>
<gene>
    <name evidence="9" type="ORF">DI536_07520</name>
</gene>
<keyword evidence="4" id="KW-0238">DNA-binding</keyword>
<dbReference type="SUPFAM" id="SSF52172">
    <property type="entry name" value="CheY-like"/>
    <property type="match status" value="1"/>
</dbReference>
<dbReference type="CDD" id="cd01949">
    <property type="entry name" value="GGDEF"/>
    <property type="match status" value="1"/>
</dbReference>
<evidence type="ECO:0000256" key="6">
    <source>
        <dbReference type="PROSITE-ProRule" id="PRU00169"/>
    </source>
</evidence>
<comment type="caution">
    <text evidence="9">The sequence shown here is derived from an EMBL/GenBank/DDBJ whole genome shotgun (WGS) entry which is preliminary data.</text>
</comment>
<evidence type="ECO:0000256" key="1">
    <source>
        <dbReference type="ARBA" id="ARBA00022553"/>
    </source>
</evidence>
<keyword evidence="1 6" id="KW-0597">Phosphoprotein</keyword>
<dbReference type="InterPro" id="IPR043128">
    <property type="entry name" value="Rev_trsase/Diguanyl_cyclase"/>
</dbReference>
<dbReference type="AlphaFoldDB" id="A0A2W5TKM2"/>
<name>A0A2W5TKM2_9BACT</name>
<sequence>MVTPQRQDLDFSNRLILVVDDDDPTRALLRDLCEAQNFRVISAADGGEAVEAIIAHKPDLVLLDLMMPIRDGFSVLKWAREHDTFRELPIIILTAMGEMDGKIRGMELGADDFVTKPFKLIELQTRINSALMVREYRRKLFDAEEELAQFRAVDPVTGAGTYSQLKASLDAELARSRRYGRPAACLMFGFDDYPGLRYALGRDGCDAYLQRLLQAVLSCLRGADRMFRVDSDEFVVLLPETDLPGARLVGERIIDVMRGVVAEGPSGAVPVRISCGGAVFPNETVRSTEDLLREANRSYRGALNAKLPIWNA</sequence>
<dbReference type="InterPro" id="IPR001789">
    <property type="entry name" value="Sig_transdc_resp-reg_receiver"/>
</dbReference>
<dbReference type="Pfam" id="PF00072">
    <property type="entry name" value="Response_reg"/>
    <property type="match status" value="1"/>
</dbReference>
<protein>
    <recommendedName>
        <fullName evidence="11">Diguanylate cyclase response regulator</fullName>
    </recommendedName>
</protein>
<feature type="modified residue" description="4-aspartylphosphate" evidence="6">
    <location>
        <position position="64"/>
    </location>
</feature>
<evidence type="ECO:0000313" key="10">
    <source>
        <dbReference type="Proteomes" id="UP000249061"/>
    </source>
</evidence>
<reference evidence="9 10" key="1">
    <citation type="submission" date="2017-08" db="EMBL/GenBank/DDBJ databases">
        <title>Infants hospitalized years apart are colonized by the same room-sourced microbial strains.</title>
        <authorList>
            <person name="Brooks B."/>
            <person name="Olm M.R."/>
            <person name="Firek B.A."/>
            <person name="Baker R."/>
            <person name="Thomas B.C."/>
            <person name="Morowitz M.J."/>
            <person name="Banfield J.F."/>
        </authorList>
    </citation>
    <scope>NUCLEOTIDE SEQUENCE [LARGE SCALE GENOMIC DNA]</scope>
    <source>
        <strain evidence="9">S2_003_000_R2_14</strain>
    </source>
</reference>
<evidence type="ECO:0000259" key="8">
    <source>
        <dbReference type="PROSITE" id="PS50887"/>
    </source>
</evidence>
<dbReference type="InterPro" id="IPR011006">
    <property type="entry name" value="CheY-like_superfamily"/>
</dbReference>
<dbReference type="Proteomes" id="UP000249061">
    <property type="component" value="Unassembled WGS sequence"/>
</dbReference>
<dbReference type="Gene3D" id="3.40.50.2300">
    <property type="match status" value="1"/>
</dbReference>
<dbReference type="GO" id="GO:0032993">
    <property type="term" value="C:protein-DNA complex"/>
    <property type="evidence" value="ECO:0007669"/>
    <property type="project" value="TreeGrafter"/>
</dbReference>
<keyword evidence="3" id="KW-0805">Transcription regulation</keyword>
<dbReference type="SUPFAM" id="SSF55073">
    <property type="entry name" value="Nucleotide cyclase"/>
    <property type="match status" value="1"/>
</dbReference>
<dbReference type="GO" id="GO:0005829">
    <property type="term" value="C:cytosol"/>
    <property type="evidence" value="ECO:0007669"/>
    <property type="project" value="TreeGrafter"/>
</dbReference>
<dbReference type="InterPro" id="IPR029787">
    <property type="entry name" value="Nucleotide_cyclase"/>
</dbReference>
<dbReference type="SMART" id="SM00267">
    <property type="entry name" value="GGDEF"/>
    <property type="match status" value="1"/>
</dbReference>
<evidence type="ECO:0000259" key="7">
    <source>
        <dbReference type="PROSITE" id="PS50110"/>
    </source>
</evidence>
<evidence type="ECO:0000256" key="4">
    <source>
        <dbReference type="ARBA" id="ARBA00023125"/>
    </source>
</evidence>
<dbReference type="PROSITE" id="PS50110">
    <property type="entry name" value="RESPONSE_REGULATORY"/>
    <property type="match status" value="1"/>
</dbReference>
<feature type="domain" description="Response regulatory" evidence="7">
    <location>
        <begin position="15"/>
        <end position="131"/>
    </location>
</feature>
<feature type="domain" description="GGDEF" evidence="8">
    <location>
        <begin position="181"/>
        <end position="312"/>
    </location>
</feature>
<dbReference type="SMART" id="SM00448">
    <property type="entry name" value="REC"/>
    <property type="match status" value="1"/>
</dbReference>
<keyword evidence="2" id="KW-0902">Two-component regulatory system</keyword>
<dbReference type="EMBL" id="QFQP01000004">
    <property type="protein sequence ID" value="PZR16130.1"/>
    <property type="molecule type" value="Genomic_DNA"/>
</dbReference>
<dbReference type="InterPro" id="IPR039420">
    <property type="entry name" value="WalR-like"/>
</dbReference>
<keyword evidence="5" id="KW-0804">Transcription</keyword>
<proteinExistence type="predicted"/>
<evidence type="ECO:0008006" key="11">
    <source>
        <dbReference type="Google" id="ProtNLM"/>
    </source>
</evidence>
<dbReference type="InterPro" id="IPR000160">
    <property type="entry name" value="GGDEF_dom"/>
</dbReference>
<organism evidence="9 10">
    <name type="scientific">Archangium gephyra</name>
    <dbReference type="NCBI Taxonomy" id="48"/>
    <lineage>
        <taxon>Bacteria</taxon>
        <taxon>Pseudomonadati</taxon>
        <taxon>Myxococcota</taxon>
        <taxon>Myxococcia</taxon>
        <taxon>Myxococcales</taxon>
        <taxon>Cystobacterineae</taxon>
        <taxon>Archangiaceae</taxon>
        <taxon>Archangium</taxon>
    </lineage>
</organism>
<dbReference type="GO" id="GO:0000156">
    <property type="term" value="F:phosphorelay response regulator activity"/>
    <property type="evidence" value="ECO:0007669"/>
    <property type="project" value="TreeGrafter"/>
</dbReference>
<dbReference type="GO" id="GO:0000976">
    <property type="term" value="F:transcription cis-regulatory region binding"/>
    <property type="evidence" value="ECO:0007669"/>
    <property type="project" value="TreeGrafter"/>
</dbReference>
<evidence type="ECO:0000256" key="2">
    <source>
        <dbReference type="ARBA" id="ARBA00023012"/>
    </source>
</evidence>
<dbReference type="NCBIfam" id="TIGR00254">
    <property type="entry name" value="GGDEF"/>
    <property type="match status" value="1"/>
</dbReference>
<evidence type="ECO:0000313" key="9">
    <source>
        <dbReference type="EMBL" id="PZR16130.1"/>
    </source>
</evidence>